<name>A0A1Y5IJR3_OSTTA</name>
<dbReference type="InterPro" id="IPR033690">
    <property type="entry name" value="Adenylat_kinase_CS"/>
</dbReference>
<evidence type="ECO:0000256" key="1">
    <source>
        <dbReference type="ARBA" id="ARBA00000582"/>
    </source>
</evidence>
<dbReference type="NCBIfam" id="TIGR01351">
    <property type="entry name" value="adk"/>
    <property type="match status" value="1"/>
</dbReference>
<sequence>MMQSRVRLTKPLARCARAFSAQPSPFDATGDAVDALRNELTKTCDEVVAAGKKLNWVFLGAPGVGKGTYASRVAKQMKIPHVSMGDLVRAEIKGETAIGKEMRALAAAGALVPDETVLEILRLRIEKGKKDGERGFLLDGFPRTVPQAERLNDMVEVTSALNLTLREDILVEKCCGRRECGECGKAFNIAVIRSEKEGEPTIVMPPLNPPEACLGKMTQRADDTEDVVRARLDVYKKATIPVEEYYRNKGLLSEFPIMGGFPRRRRCFLSTSSTSFVDGDCVPVVG</sequence>
<dbReference type="PANTHER" id="PTHR23359">
    <property type="entry name" value="NUCLEOTIDE KINASE"/>
    <property type="match status" value="1"/>
</dbReference>
<gene>
    <name evidence="8" type="ORF">BE221DRAFT_143825</name>
</gene>
<evidence type="ECO:0000256" key="4">
    <source>
        <dbReference type="ARBA" id="ARBA00022679"/>
    </source>
</evidence>
<proteinExistence type="inferred from homology"/>
<dbReference type="CDD" id="cd01428">
    <property type="entry name" value="ADK"/>
    <property type="match status" value="1"/>
</dbReference>
<evidence type="ECO:0000313" key="8">
    <source>
        <dbReference type="EMBL" id="OUS48897.1"/>
    </source>
</evidence>
<keyword evidence="5" id="KW-0547">Nucleotide-binding</keyword>
<dbReference type="Gene3D" id="3.40.50.300">
    <property type="entry name" value="P-loop containing nucleotide triphosphate hydrolases"/>
    <property type="match status" value="1"/>
</dbReference>
<keyword evidence="6 7" id="KW-0418">Kinase</keyword>
<evidence type="ECO:0000256" key="5">
    <source>
        <dbReference type="ARBA" id="ARBA00022741"/>
    </source>
</evidence>
<dbReference type="GO" id="GO:0005524">
    <property type="term" value="F:ATP binding"/>
    <property type="evidence" value="ECO:0007669"/>
    <property type="project" value="InterPro"/>
</dbReference>
<dbReference type="PRINTS" id="PR00094">
    <property type="entry name" value="ADENYLTKNASE"/>
</dbReference>
<dbReference type="EMBL" id="KZ155772">
    <property type="protein sequence ID" value="OUS48897.1"/>
    <property type="molecule type" value="Genomic_DNA"/>
</dbReference>
<dbReference type="HAMAP" id="MF_00235">
    <property type="entry name" value="Adenylate_kinase_Adk"/>
    <property type="match status" value="1"/>
</dbReference>
<dbReference type="GO" id="GO:0004017">
    <property type="term" value="F:AMP kinase activity"/>
    <property type="evidence" value="ECO:0007669"/>
    <property type="project" value="UniProtKB-EC"/>
</dbReference>
<protein>
    <recommendedName>
        <fullName evidence="3">adenylate kinase</fullName>
        <ecNumber evidence="3">2.7.4.3</ecNumber>
    </recommendedName>
</protein>
<reference evidence="8" key="1">
    <citation type="submission" date="2017-04" db="EMBL/GenBank/DDBJ databases">
        <title>Population genomics of picophytoplankton unveils novel chromosome hypervariability.</title>
        <authorList>
            <consortium name="DOE Joint Genome Institute"/>
            <person name="Blanc-Mathieu R."/>
            <person name="Krasovec M."/>
            <person name="Hebrard M."/>
            <person name="Yau S."/>
            <person name="Desgranges E."/>
            <person name="Martin J."/>
            <person name="Schackwitz W."/>
            <person name="Kuo A."/>
            <person name="Salin G."/>
            <person name="Donnadieu C."/>
            <person name="Desdevises Y."/>
            <person name="Sanchez-Ferandin S."/>
            <person name="Moreau H."/>
            <person name="Rivals E."/>
            <person name="Grigoriev I.V."/>
            <person name="Grimsley N."/>
            <person name="Eyre-Walker A."/>
            <person name="Piganeau G."/>
        </authorList>
    </citation>
    <scope>NUCLEOTIDE SEQUENCE [LARGE SCALE GENOMIC DNA]</scope>
    <source>
        <strain evidence="8">RCC 1115</strain>
    </source>
</reference>
<accession>A0A1Y5IJR3</accession>
<keyword evidence="4 7" id="KW-0808">Transferase</keyword>
<evidence type="ECO:0000256" key="2">
    <source>
        <dbReference type="ARBA" id="ARBA00007220"/>
    </source>
</evidence>
<dbReference type="InterPro" id="IPR006259">
    <property type="entry name" value="Adenyl_kin_sub"/>
</dbReference>
<dbReference type="InterPro" id="IPR000850">
    <property type="entry name" value="Adenylat/UMP-CMP_kin"/>
</dbReference>
<dbReference type="AlphaFoldDB" id="A0A1Y5IJR3"/>
<dbReference type="PROSITE" id="PS00113">
    <property type="entry name" value="ADENYLATE_KINASE"/>
    <property type="match status" value="1"/>
</dbReference>
<evidence type="ECO:0000256" key="3">
    <source>
        <dbReference type="ARBA" id="ARBA00012955"/>
    </source>
</evidence>
<evidence type="ECO:0000256" key="7">
    <source>
        <dbReference type="RuleBase" id="RU003330"/>
    </source>
</evidence>
<organism evidence="8">
    <name type="scientific">Ostreococcus tauri</name>
    <name type="common">Marine green alga</name>
    <dbReference type="NCBI Taxonomy" id="70448"/>
    <lineage>
        <taxon>Eukaryota</taxon>
        <taxon>Viridiplantae</taxon>
        <taxon>Chlorophyta</taxon>
        <taxon>Mamiellophyceae</taxon>
        <taxon>Mamiellales</taxon>
        <taxon>Bathycoccaceae</taxon>
        <taxon>Ostreococcus</taxon>
    </lineage>
</organism>
<dbReference type="EC" id="2.7.4.3" evidence="3"/>
<dbReference type="Pfam" id="PF00406">
    <property type="entry name" value="ADK"/>
    <property type="match status" value="1"/>
</dbReference>
<dbReference type="SUPFAM" id="SSF52540">
    <property type="entry name" value="P-loop containing nucleoside triphosphate hydrolases"/>
    <property type="match status" value="1"/>
</dbReference>
<comment type="catalytic activity">
    <reaction evidence="1">
        <text>AMP + ATP = 2 ADP</text>
        <dbReference type="Rhea" id="RHEA:12973"/>
        <dbReference type="ChEBI" id="CHEBI:30616"/>
        <dbReference type="ChEBI" id="CHEBI:456215"/>
        <dbReference type="ChEBI" id="CHEBI:456216"/>
        <dbReference type="EC" id="2.7.4.3"/>
    </reaction>
</comment>
<dbReference type="Proteomes" id="UP000195557">
    <property type="component" value="Unassembled WGS sequence"/>
</dbReference>
<evidence type="ECO:0000256" key="6">
    <source>
        <dbReference type="ARBA" id="ARBA00022777"/>
    </source>
</evidence>
<comment type="similarity">
    <text evidence="2 7">Belongs to the adenylate kinase family.</text>
</comment>
<dbReference type="InterPro" id="IPR027417">
    <property type="entry name" value="P-loop_NTPase"/>
</dbReference>